<sequence>MTGPMSIRGRGRSVALAAAAVLAAVTVAACGSGSPDGGGGSGGGTLVVDSSFDLKTIDPGREYELTGQMLTKGMYETLLTFANNDLTKPVGELATSYELSPDATTLTLPLAQGRVFSDGTPITADDVVFSLQRLIGLKGNPSFLLDGVTVAKKDATTVVLTSAKPNPALPFILPNPALSIVNSKVVTAHGGTTDDKDAAEGYLNSASAGSGPYVLKSLDVASQAVLTRNEAYNGPDKPAYGTVVIRNVKAATQALNVQKGDSQVALDLSGDQVKGLDTSKVAVTSGASAYTIFLLLNQSAEVSPATSNPQYVSAVKKAIDYTGLLGVAGTGSVQPAGVIPSMIAGTLPAADALKQDVEGAKADLAASGMANQKPKLAYPSDLTLNGLSFQTLAERLQSQLAAAGIAVDLAPAPVATELDNYRNGKEQMGLWYWGPDFPDPSNYLAFAPDGLIGKRANWPATAAPDINTVATTAGATVDTAQRDAVYQQFQQSLNASGPFIPLVQPPSNIVTATSVTGAAYNPIWTVDVGAIGPK</sequence>
<evidence type="ECO:0000259" key="2">
    <source>
        <dbReference type="Pfam" id="PF00496"/>
    </source>
</evidence>
<dbReference type="Pfam" id="PF00496">
    <property type="entry name" value="SBP_bac_5"/>
    <property type="match status" value="1"/>
</dbReference>
<accession>A0ABW4F9Z2</accession>
<evidence type="ECO:0000256" key="1">
    <source>
        <dbReference type="SAM" id="SignalP"/>
    </source>
</evidence>
<proteinExistence type="predicted"/>
<dbReference type="EMBL" id="JBHUCO010000082">
    <property type="protein sequence ID" value="MFD1524353.1"/>
    <property type="molecule type" value="Genomic_DNA"/>
</dbReference>
<protein>
    <submittedName>
        <fullName evidence="3">ABC transporter substrate-binding protein</fullName>
    </submittedName>
</protein>
<dbReference type="InterPro" id="IPR039424">
    <property type="entry name" value="SBP_5"/>
</dbReference>
<keyword evidence="1" id="KW-0732">Signal</keyword>
<dbReference type="PIRSF" id="PIRSF002741">
    <property type="entry name" value="MppA"/>
    <property type="match status" value="1"/>
</dbReference>
<dbReference type="PANTHER" id="PTHR30290">
    <property type="entry name" value="PERIPLASMIC BINDING COMPONENT OF ABC TRANSPORTER"/>
    <property type="match status" value="1"/>
</dbReference>
<evidence type="ECO:0000313" key="4">
    <source>
        <dbReference type="Proteomes" id="UP001597114"/>
    </source>
</evidence>
<organism evidence="3 4">
    <name type="scientific">Pseudonocardia yunnanensis</name>
    <dbReference type="NCBI Taxonomy" id="58107"/>
    <lineage>
        <taxon>Bacteria</taxon>
        <taxon>Bacillati</taxon>
        <taxon>Actinomycetota</taxon>
        <taxon>Actinomycetes</taxon>
        <taxon>Pseudonocardiales</taxon>
        <taxon>Pseudonocardiaceae</taxon>
        <taxon>Pseudonocardia</taxon>
    </lineage>
</organism>
<dbReference type="RefSeq" id="WP_344717439.1">
    <property type="nucleotide sequence ID" value="NZ_BAAAUS010000001.1"/>
</dbReference>
<dbReference type="InterPro" id="IPR030678">
    <property type="entry name" value="Peptide/Ni-bd"/>
</dbReference>
<dbReference type="Gene3D" id="3.40.190.10">
    <property type="entry name" value="Periplasmic binding protein-like II"/>
    <property type="match status" value="1"/>
</dbReference>
<gene>
    <name evidence="3" type="ORF">ACFSJD_43185</name>
</gene>
<dbReference type="CDD" id="cd08512">
    <property type="entry name" value="PBP2_NikA_DppA_OppA_like_7"/>
    <property type="match status" value="1"/>
</dbReference>
<feature type="domain" description="Solute-binding protein family 5" evidence="2">
    <location>
        <begin position="88"/>
        <end position="445"/>
    </location>
</feature>
<dbReference type="Proteomes" id="UP001597114">
    <property type="component" value="Unassembled WGS sequence"/>
</dbReference>
<dbReference type="SUPFAM" id="SSF53850">
    <property type="entry name" value="Periplasmic binding protein-like II"/>
    <property type="match status" value="1"/>
</dbReference>
<comment type="caution">
    <text evidence="3">The sequence shown here is derived from an EMBL/GenBank/DDBJ whole genome shotgun (WGS) entry which is preliminary data.</text>
</comment>
<evidence type="ECO:0000313" key="3">
    <source>
        <dbReference type="EMBL" id="MFD1524353.1"/>
    </source>
</evidence>
<keyword evidence="4" id="KW-1185">Reference proteome</keyword>
<dbReference type="InterPro" id="IPR000914">
    <property type="entry name" value="SBP_5_dom"/>
</dbReference>
<dbReference type="Gene3D" id="3.10.105.10">
    <property type="entry name" value="Dipeptide-binding Protein, Domain 3"/>
    <property type="match status" value="1"/>
</dbReference>
<name>A0ABW4F9Z2_9PSEU</name>
<feature type="chain" id="PRO_5045339821" evidence="1">
    <location>
        <begin position="30"/>
        <end position="534"/>
    </location>
</feature>
<reference evidence="4" key="1">
    <citation type="journal article" date="2019" name="Int. J. Syst. Evol. Microbiol.">
        <title>The Global Catalogue of Microorganisms (GCM) 10K type strain sequencing project: providing services to taxonomists for standard genome sequencing and annotation.</title>
        <authorList>
            <consortium name="The Broad Institute Genomics Platform"/>
            <consortium name="The Broad Institute Genome Sequencing Center for Infectious Disease"/>
            <person name="Wu L."/>
            <person name="Ma J."/>
        </authorList>
    </citation>
    <scope>NUCLEOTIDE SEQUENCE [LARGE SCALE GENOMIC DNA]</scope>
    <source>
        <strain evidence="4">CCM 7043</strain>
    </source>
</reference>
<feature type="signal peptide" evidence="1">
    <location>
        <begin position="1"/>
        <end position="29"/>
    </location>
</feature>
<dbReference type="Gene3D" id="3.90.76.10">
    <property type="entry name" value="Dipeptide-binding Protein, Domain 1"/>
    <property type="match status" value="1"/>
</dbReference>